<keyword evidence="3" id="KW-1185">Reference proteome</keyword>
<evidence type="ECO:0000256" key="1">
    <source>
        <dbReference type="SAM" id="MobiDB-lite"/>
    </source>
</evidence>
<dbReference type="Proteomes" id="UP001634007">
    <property type="component" value="Unassembled WGS sequence"/>
</dbReference>
<dbReference type="EMBL" id="JBJKBG010000004">
    <property type="protein sequence ID" value="KAL3741472.1"/>
    <property type="molecule type" value="Genomic_DNA"/>
</dbReference>
<gene>
    <name evidence="2" type="ORF">ACJRO7_017018</name>
</gene>
<evidence type="ECO:0000313" key="2">
    <source>
        <dbReference type="EMBL" id="KAL3741472.1"/>
    </source>
</evidence>
<name>A0ABD3KV55_EUCGL</name>
<organism evidence="2 3">
    <name type="scientific">Eucalyptus globulus</name>
    <name type="common">Tasmanian blue gum</name>
    <dbReference type="NCBI Taxonomy" id="34317"/>
    <lineage>
        <taxon>Eukaryota</taxon>
        <taxon>Viridiplantae</taxon>
        <taxon>Streptophyta</taxon>
        <taxon>Embryophyta</taxon>
        <taxon>Tracheophyta</taxon>
        <taxon>Spermatophyta</taxon>
        <taxon>Magnoliopsida</taxon>
        <taxon>eudicotyledons</taxon>
        <taxon>Gunneridae</taxon>
        <taxon>Pentapetalae</taxon>
        <taxon>rosids</taxon>
        <taxon>malvids</taxon>
        <taxon>Myrtales</taxon>
        <taxon>Myrtaceae</taxon>
        <taxon>Myrtoideae</taxon>
        <taxon>Eucalypteae</taxon>
        <taxon>Eucalyptus</taxon>
    </lineage>
</organism>
<feature type="region of interest" description="Disordered" evidence="1">
    <location>
        <begin position="1"/>
        <end position="39"/>
    </location>
</feature>
<dbReference type="AlphaFoldDB" id="A0ABD3KV55"/>
<protein>
    <submittedName>
        <fullName evidence="2">Uncharacterized protein</fullName>
    </submittedName>
</protein>
<comment type="caution">
    <text evidence="2">The sequence shown here is derived from an EMBL/GenBank/DDBJ whole genome shotgun (WGS) entry which is preliminary data.</text>
</comment>
<feature type="compositionally biased region" description="Polar residues" evidence="1">
    <location>
        <begin position="20"/>
        <end position="29"/>
    </location>
</feature>
<sequence>MLDNQPMVRSTMSSTSSDSNGTLQRSINRPGSAPKCNSRVTRVAIGMVGAKMDHDSSLMKSNNKSMFLRSQTGDLTARDGNLKTKEVWNWECILTRRL</sequence>
<evidence type="ECO:0000313" key="3">
    <source>
        <dbReference type="Proteomes" id="UP001634007"/>
    </source>
</evidence>
<accession>A0ABD3KV55</accession>
<reference evidence="2 3" key="1">
    <citation type="submission" date="2024-11" db="EMBL/GenBank/DDBJ databases">
        <title>Chromosome-level genome assembly of Eucalyptus globulus Labill. provides insights into its genome evolution.</title>
        <authorList>
            <person name="Li X."/>
        </authorList>
    </citation>
    <scope>NUCLEOTIDE SEQUENCE [LARGE SCALE GENOMIC DNA]</scope>
    <source>
        <strain evidence="2">CL2024</strain>
        <tissue evidence="2">Fresh tender leaves</tissue>
    </source>
</reference>
<proteinExistence type="predicted"/>
<feature type="compositionally biased region" description="Low complexity" evidence="1">
    <location>
        <begin position="10"/>
        <end position="19"/>
    </location>
</feature>